<keyword evidence="2" id="KW-1185">Reference proteome</keyword>
<evidence type="ECO:0000313" key="1">
    <source>
        <dbReference type="EMBL" id="SMH71842.1"/>
    </source>
</evidence>
<gene>
    <name evidence="1" type="ORF">NCS_11654</name>
</gene>
<reference evidence="2" key="1">
    <citation type="submission" date="2017-03" db="EMBL/GenBank/DDBJ databases">
        <authorList>
            <person name="Herbold C."/>
        </authorList>
    </citation>
    <scope>NUCLEOTIDE SEQUENCE [LARGE SCALE GENOMIC DNA]</scope>
</reference>
<dbReference type="Proteomes" id="UP000230607">
    <property type="component" value="Chromosome 1"/>
</dbReference>
<dbReference type="RefSeq" id="WP_157927736.1">
    <property type="nucleotide sequence ID" value="NZ_LT841358.1"/>
</dbReference>
<evidence type="ECO:0000313" key="2">
    <source>
        <dbReference type="Proteomes" id="UP000230607"/>
    </source>
</evidence>
<sequence length="63" mass="7180">MSVFKRGDRVRVVESSENSTKTYVIKKIFESDDGIPLYLLKSETSCALSLFYENEEAGLERVT</sequence>
<name>A0A2H1FGM5_9ARCH</name>
<proteinExistence type="predicted"/>
<accession>A0A2H1FGM5</accession>
<dbReference type="EMBL" id="LT841358">
    <property type="protein sequence ID" value="SMH71842.1"/>
    <property type="molecule type" value="Genomic_DNA"/>
</dbReference>
<organism evidence="1 2">
    <name type="scientific">Candidatus Nitrosotalea okcheonensis</name>
    <dbReference type="NCBI Taxonomy" id="1903276"/>
    <lineage>
        <taxon>Archaea</taxon>
        <taxon>Nitrososphaerota</taxon>
        <taxon>Nitrososphaeria</taxon>
        <taxon>Nitrosotaleales</taxon>
        <taxon>Nitrosotaleaceae</taxon>
        <taxon>Nitrosotalea</taxon>
    </lineage>
</organism>
<protein>
    <submittedName>
        <fullName evidence="1">Uncharacterized protein</fullName>
    </submittedName>
</protein>
<dbReference type="AlphaFoldDB" id="A0A2H1FGM5"/>